<feature type="transmembrane region" description="Helical" evidence="13">
    <location>
        <begin position="561"/>
        <end position="588"/>
    </location>
</feature>
<feature type="transmembrane region" description="Helical" evidence="13">
    <location>
        <begin position="600"/>
        <end position="621"/>
    </location>
</feature>
<feature type="transmembrane region" description="Helical" evidence="13">
    <location>
        <begin position="510"/>
        <end position="532"/>
    </location>
</feature>
<dbReference type="InterPro" id="IPR036770">
    <property type="entry name" value="Ankyrin_rpt-contain_sf"/>
</dbReference>
<dbReference type="Pfam" id="PF12796">
    <property type="entry name" value="Ank_2"/>
    <property type="match status" value="6"/>
</dbReference>
<dbReference type="InParanoid" id="E2ACJ5"/>
<keyword evidence="6 13" id="KW-1133">Transmembrane helix</keyword>
<evidence type="ECO:0000256" key="10">
    <source>
        <dbReference type="ARBA" id="ARBA00023180"/>
    </source>
</evidence>
<feature type="repeat" description="ANK" evidence="12">
    <location>
        <begin position="917"/>
        <end position="943"/>
    </location>
</feature>
<feature type="transmembrane region" description="Helical" evidence="13">
    <location>
        <begin position="659"/>
        <end position="682"/>
    </location>
</feature>
<keyword evidence="8" id="KW-0406">Ion transport</keyword>
<feature type="domain" description="Ion transport" evidence="14">
    <location>
        <begin position="474"/>
        <end position="693"/>
    </location>
</feature>
<dbReference type="GO" id="GO:0005216">
    <property type="term" value="F:monoatomic ion channel activity"/>
    <property type="evidence" value="ECO:0007669"/>
    <property type="project" value="InterPro"/>
</dbReference>
<proteinExistence type="predicted"/>
<evidence type="ECO:0000256" key="8">
    <source>
        <dbReference type="ARBA" id="ARBA00023065"/>
    </source>
</evidence>
<sequence>MVSLVWVLDGIVKVRNTRSKKYITFASLSKKNCEGFFDSHLTRETTPRILTIKNKRYNIMNKTYSSSESSLDSIIYYPQDKLIIQKQPWSKKEIEVALSTLPGGSIALSLIPTLHSDAQKVLEKFQWFPKWPDTCLLISSWLGHVEIVKALLEKGVPVSTRDSDGRTPLHLAACATSTKIVEELLKHGAVPCKWVFEKKCTPLHCAAAAGCVVTVTCLIKSGADVNARRSPLCYAILNNAVDCVETLLQAGLYKDAFACGGYVHCSKLLLNAGAKPETRNSSDQTAMHLATLAQSSETIDVLISAGARVNAKDNEECTPLHVAVAGKNNKLVKTLIEAGASVNEANKFGYTPLHIAALNESSYIVKMLLSNGGDLMARTKNGVTALSFIVHHTPEALWQFEMRLDEAVSLHAHELDDMDRKLRVDFRPLVPLGSRNETDLVLCLVQVGQGHILKHPLCESFLHFKWKRIRKFFLLSLLFHLIFVAFFTGFVCATYLWHNKQLSRVLFWPVLTITWLFAITEIIQITYGICYYAKRWENWLQCSVIMASIIILIPPERQHHAALGILLAWIELMIVLGYLPMFGLYVQIFTRVFINFFKYFAAYFCLIIGFSLSFCVLHGNYKSFADPLLSMLKIIIMMSGELEFEDAFFDKDLKYPGTAYFILFCFVILVTMILMNLMVSLTMSDIQELRKRADLEQLVRHAELCTAFLIPTVQRQIQLMSWRVDFRNTRSKKYITLANLSKKNFEGFFGSHLTRETTSRIQTAKNKRYNIMNKTYSSSESSLESVICHSSQDESTTQKQPWSKEEIEVALSNLPGGGIALSLIPTFHGDALQKILEEFRCVTLNKNEARISPMFVDEIKQKIILMDENRAATIPIPGQLLPEWPDTCLLISSWLGHAEIVKALLEKGVPVSTRDSNGRTPLHLAACAKSTKIVEELLKHGADPCKWDFEKKCTPLHCAAAAGCDATVTCLIKSGADVNARRSPLCYAILNNAVDCVETLLQAGACPNNPQDYTKMPLHVAASLGYVYCSKLLLNAGAKTEIRNSSGQTAMHLATLAQSSETIDALISAGARVNARDNEECTPLHAAVASARKSSELIKTLIKAGASVNEANKFGYTPLHIAALNESSYIVEMLLSNGGNVMARTKDGVTALSFIVRHTPEVLSRFETRLDQAVSLHAHELGDMDRELRVNFRPLVPLGSRNETDLVLCLVQVGQGHILKHPLCESFLHFKWKRIRKFFLLSLLFHLIFVAFFTGFVCATYLWHDEQLSKVFFWPVLTITCLFASKEIIQITYGICYYAKRWENWLQCSVIMASIIILIPPERQWQHHVAALGILLAWIELMIVLGYLPMFGLYVQIFTRVFINFFKYFAIYFCLIIGFSLSFCVLHGNYKSFADPLLSMLKIIIMMSGELEFEDAFFDKDLKYPGTAYFILFCFVILVTVILMNLMVGLAVSDIQELRRRAGLERLVRHAEVIARFENMLFSKLLDYIPACKIIQACRKNILLLYPHHCDDLCIRPTSLPREIIQSLYRLAGGQKILGNSTECTVSSLDSLDSVDSFSEKITKNKIMFDGLTNKRISPESRFDDAFVTLLTLPYILYRRKFK</sequence>
<evidence type="ECO:0000313" key="15">
    <source>
        <dbReference type="EMBL" id="EFN68830.1"/>
    </source>
</evidence>
<feature type="transmembrane region" description="Helical" evidence="13">
    <location>
        <begin position="472"/>
        <end position="498"/>
    </location>
</feature>
<evidence type="ECO:0000256" key="3">
    <source>
        <dbReference type="ARBA" id="ARBA00022606"/>
    </source>
</evidence>
<feature type="transmembrane region" description="Helical" evidence="13">
    <location>
        <begin position="1428"/>
        <end position="1452"/>
    </location>
</feature>
<evidence type="ECO:0000256" key="7">
    <source>
        <dbReference type="ARBA" id="ARBA00023043"/>
    </source>
</evidence>
<dbReference type="InterPro" id="IPR052076">
    <property type="entry name" value="TRP_cation_channel"/>
</dbReference>
<gene>
    <name evidence="15" type="ORF">EAG_07450</name>
</gene>
<feature type="domain" description="Ion transport" evidence="14">
    <location>
        <begin position="1241"/>
        <end position="1462"/>
    </location>
</feature>
<accession>E2ACJ5</accession>
<evidence type="ECO:0000313" key="16">
    <source>
        <dbReference type="Proteomes" id="UP000000311"/>
    </source>
</evidence>
<feature type="repeat" description="ANK" evidence="12">
    <location>
        <begin position="1013"/>
        <end position="1045"/>
    </location>
</feature>
<evidence type="ECO:0000259" key="14">
    <source>
        <dbReference type="Pfam" id="PF00520"/>
    </source>
</evidence>
<dbReference type="PANTHER" id="PTHR47143:SF1">
    <property type="entry name" value="ION_TRANS DOMAIN-CONTAINING PROTEIN"/>
    <property type="match status" value="1"/>
</dbReference>
<keyword evidence="9 13" id="KW-0472">Membrane</keyword>
<keyword evidence="10" id="KW-0325">Glycoprotein</keyword>
<evidence type="ECO:0000256" key="1">
    <source>
        <dbReference type="ARBA" id="ARBA00004141"/>
    </source>
</evidence>
<feature type="repeat" description="ANK" evidence="12">
    <location>
        <begin position="315"/>
        <end position="347"/>
    </location>
</feature>
<evidence type="ECO:0000256" key="9">
    <source>
        <dbReference type="ARBA" id="ARBA00023136"/>
    </source>
</evidence>
<feature type="transmembrane region" description="Helical" evidence="13">
    <location>
        <begin position="1268"/>
        <end position="1285"/>
    </location>
</feature>
<dbReference type="OMA" id="IQHHADT"/>
<keyword evidence="3" id="KW-0716">Sensory transduction</keyword>
<comment type="subcellular location">
    <subcellularLocation>
        <location evidence="1">Membrane</location>
        <topology evidence="1">Multi-pass membrane protein</topology>
    </subcellularLocation>
</comment>
<keyword evidence="11" id="KW-0407">Ion channel</keyword>
<organism evidence="16">
    <name type="scientific">Camponotus floridanus</name>
    <name type="common">Florida carpenter ant</name>
    <dbReference type="NCBI Taxonomy" id="104421"/>
    <lineage>
        <taxon>Eukaryota</taxon>
        <taxon>Metazoa</taxon>
        <taxon>Ecdysozoa</taxon>
        <taxon>Arthropoda</taxon>
        <taxon>Hexapoda</taxon>
        <taxon>Insecta</taxon>
        <taxon>Pterygota</taxon>
        <taxon>Neoptera</taxon>
        <taxon>Endopterygota</taxon>
        <taxon>Hymenoptera</taxon>
        <taxon>Apocrita</taxon>
        <taxon>Aculeata</taxon>
        <taxon>Formicoidea</taxon>
        <taxon>Formicidae</taxon>
        <taxon>Formicinae</taxon>
        <taxon>Camponotus</taxon>
    </lineage>
</organism>
<feature type="transmembrane region" description="Helical" evidence="13">
    <location>
        <begin position="1238"/>
        <end position="1262"/>
    </location>
</feature>
<evidence type="ECO:0000256" key="4">
    <source>
        <dbReference type="ARBA" id="ARBA00022692"/>
    </source>
</evidence>
<dbReference type="EMBL" id="GL438539">
    <property type="protein sequence ID" value="EFN68830.1"/>
    <property type="molecule type" value="Genomic_DNA"/>
</dbReference>
<dbReference type="InterPro" id="IPR002110">
    <property type="entry name" value="Ankyrin_rpt"/>
</dbReference>
<dbReference type="SUPFAM" id="SSF48403">
    <property type="entry name" value="Ankyrin repeat"/>
    <property type="match status" value="2"/>
</dbReference>
<dbReference type="SMART" id="SM00248">
    <property type="entry name" value="ANK"/>
    <property type="match status" value="15"/>
</dbReference>
<keyword evidence="15" id="KW-0675">Receptor</keyword>
<keyword evidence="4 13" id="KW-0812">Transmembrane</keyword>
<dbReference type="Pfam" id="PF00520">
    <property type="entry name" value="Ion_trans"/>
    <property type="match status" value="2"/>
</dbReference>
<keyword evidence="5" id="KW-0677">Repeat</keyword>
<dbReference type="STRING" id="104421.E2ACJ5"/>
<dbReference type="PROSITE" id="PS50297">
    <property type="entry name" value="ANK_REP_REGION"/>
    <property type="match status" value="11"/>
</dbReference>
<evidence type="ECO:0000256" key="12">
    <source>
        <dbReference type="PROSITE-ProRule" id="PRU00023"/>
    </source>
</evidence>
<dbReference type="Pfam" id="PF00023">
    <property type="entry name" value="Ank"/>
    <property type="match status" value="1"/>
</dbReference>
<dbReference type="PRINTS" id="PR01415">
    <property type="entry name" value="ANKYRIN"/>
</dbReference>
<dbReference type="InterPro" id="IPR005821">
    <property type="entry name" value="Ion_trans_dom"/>
</dbReference>
<evidence type="ECO:0000256" key="11">
    <source>
        <dbReference type="ARBA" id="ARBA00023303"/>
    </source>
</evidence>
<dbReference type="PANTHER" id="PTHR47143">
    <property type="entry name" value="TRANSIENT RECEPTOR POTENTIAL CATION CHANNEL PROTEIN PAINLESS"/>
    <property type="match status" value="1"/>
</dbReference>
<keyword evidence="2" id="KW-0813">Transport</keyword>
<evidence type="ECO:0000256" key="2">
    <source>
        <dbReference type="ARBA" id="ARBA00022448"/>
    </source>
</evidence>
<feature type="repeat" description="ANK" evidence="12">
    <location>
        <begin position="164"/>
        <end position="189"/>
    </location>
</feature>
<feature type="repeat" description="ANK" evidence="12">
    <location>
        <begin position="282"/>
        <end position="314"/>
    </location>
</feature>
<feature type="repeat" description="ANK" evidence="12">
    <location>
        <begin position="1046"/>
        <end position="1078"/>
    </location>
</feature>
<feature type="repeat" description="ANK" evidence="12">
    <location>
        <begin position="198"/>
        <end position="230"/>
    </location>
</feature>
<reference evidence="15 16" key="1">
    <citation type="journal article" date="2010" name="Science">
        <title>Genomic comparison of the ants Camponotus floridanus and Harpegnathos saltator.</title>
        <authorList>
            <person name="Bonasio R."/>
            <person name="Zhang G."/>
            <person name="Ye C."/>
            <person name="Mutti N.S."/>
            <person name="Fang X."/>
            <person name="Qin N."/>
            <person name="Donahue G."/>
            <person name="Yang P."/>
            <person name="Li Q."/>
            <person name="Li C."/>
            <person name="Zhang P."/>
            <person name="Huang Z."/>
            <person name="Berger S.L."/>
            <person name="Reinberg D."/>
            <person name="Wang J."/>
            <person name="Liebig J."/>
        </authorList>
    </citation>
    <scope>NUCLEOTIDE SEQUENCE [LARGE SCALE GENOMIC DNA]</scope>
    <source>
        <strain evidence="16">C129</strain>
    </source>
</reference>
<dbReference type="Gene3D" id="1.25.40.20">
    <property type="entry name" value="Ankyrin repeat-containing domain"/>
    <property type="match status" value="4"/>
</dbReference>
<feature type="repeat" description="ANK" evidence="12">
    <location>
        <begin position="1114"/>
        <end position="1146"/>
    </location>
</feature>
<evidence type="ECO:0000256" key="5">
    <source>
        <dbReference type="ARBA" id="ARBA00022737"/>
    </source>
</evidence>
<dbReference type="OrthoDB" id="7464126at2759"/>
<feature type="transmembrane region" description="Helical" evidence="13">
    <location>
        <begin position="1327"/>
        <end position="1348"/>
    </location>
</feature>
<dbReference type="PROSITE" id="PS50088">
    <property type="entry name" value="ANK_REPEAT"/>
    <property type="match status" value="11"/>
</dbReference>
<feature type="repeat" description="ANK" evidence="12">
    <location>
        <begin position="348"/>
        <end position="380"/>
    </location>
</feature>
<feature type="repeat" description="ANK" evidence="12">
    <location>
        <begin position="1079"/>
        <end position="1113"/>
    </location>
</feature>
<dbReference type="Proteomes" id="UP000000311">
    <property type="component" value="Unassembled WGS sequence"/>
</dbReference>
<feature type="transmembrane region" description="Helical" evidence="13">
    <location>
        <begin position="1305"/>
        <end position="1321"/>
    </location>
</feature>
<feature type="repeat" description="ANK" evidence="12">
    <location>
        <begin position="951"/>
        <end position="983"/>
    </location>
</feature>
<protein>
    <submittedName>
        <fullName evidence="15">Transient receptor potential channel pyrexia</fullName>
    </submittedName>
</protein>
<evidence type="ECO:0000256" key="13">
    <source>
        <dbReference type="SAM" id="Phobius"/>
    </source>
</evidence>
<evidence type="ECO:0000256" key="6">
    <source>
        <dbReference type="ARBA" id="ARBA00022989"/>
    </source>
</evidence>
<feature type="transmembrane region" description="Helical" evidence="13">
    <location>
        <begin position="1369"/>
        <end position="1390"/>
    </location>
</feature>
<keyword evidence="16" id="KW-1185">Reference proteome</keyword>
<dbReference type="GO" id="GO:0034703">
    <property type="term" value="C:cation channel complex"/>
    <property type="evidence" value="ECO:0007669"/>
    <property type="project" value="UniProtKB-ARBA"/>
</dbReference>
<name>E2ACJ5_CAMFO</name>
<keyword evidence="7 12" id="KW-0040">ANK repeat</keyword>